<dbReference type="Pfam" id="PF03031">
    <property type="entry name" value="NIF"/>
    <property type="match status" value="1"/>
</dbReference>
<sequence length="623" mass="73249">MAQLLVLKSERKEIKFEEQDEMTNSKSQGICDEDCHIGDKIKYFECYNSGYLRSPSKKYDQNHQKQKRNQQENEQTLHEDAKSKESEKESFDSIPSPEIIRQQSLSLPLRQNKQRLNSMKGLTGDVENNIDEQQEPKNIEKVQYEETSEENKGSQILKEQIKNEDIQGYQESEDEANFQLDKQKKIQSAPPIQIVKSKSPSSLTNIQNFNQESPVIRNSKVEFYSDCKPKQKQEPVQNTKSAMKEITNYQMQQSSKEDIFVEQEIKRQPSRKFSVRQKQVSEEFIKFNVECQQLENLDQKELKMINQMNGDDLQCEMPDSLFVSKKISAIDEMIPQEPDKSSNMEKLQTQMSKTQCKKNIDDKLQKNVVCQYYVKPLLRAVNLALRDNISCLFREHFLSSFQSFHMMNTIPVSSQKEIDERCIIMPPFEIKKKKTLILDLDETLIHCNESLDNSSDFILDIQADSKEVVQAGINVRPFAKQFLEEMSHLYEIVIFTASRSVYANEVINKLDPQNKFIFKRLFRENCIYKNRIYIKDLRIFKNRDIKNLVIVDNCCLSFCHNILNGIPIVPFYDDKRDQELLELSHYLRYLAQVDDVRPVIKNSFKFKQYKNYQSPSELIREIY</sequence>
<dbReference type="FunFam" id="3.40.50.1000:FF:000121">
    <property type="entry name" value="Uncharacterized protein"/>
    <property type="match status" value="1"/>
</dbReference>
<gene>
    <name evidence="3" type="ORF">TTHERM_00527150</name>
</gene>
<dbReference type="HOGENOM" id="CLU_439113_0_0_1"/>
<dbReference type="InterPro" id="IPR050365">
    <property type="entry name" value="TIM50"/>
</dbReference>
<accession>I7MB88</accession>
<feature type="domain" description="FCP1 homology" evidence="2">
    <location>
        <begin position="429"/>
        <end position="590"/>
    </location>
</feature>
<dbReference type="STRING" id="312017.I7MB88"/>
<evidence type="ECO:0000313" key="4">
    <source>
        <dbReference type="Proteomes" id="UP000009168"/>
    </source>
</evidence>
<dbReference type="InterPro" id="IPR011948">
    <property type="entry name" value="Dullard_phosphatase"/>
</dbReference>
<dbReference type="Proteomes" id="UP000009168">
    <property type="component" value="Unassembled WGS sequence"/>
</dbReference>
<protein>
    <submittedName>
        <fullName evidence="3">NLI interacting factor-like phosphatase</fullName>
    </submittedName>
</protein>
<dbReference type="NCBIfam" id="TIGR02251">
    <property type="entry name" value="HIF-SF_euk"/>
    <property type="match status" value="1"/>
</dbReference>
<name>I7MB88_TETTS</name>
<dbReference type="OrthoDB" id="277011at2759"/>
<dbReference type="SUPFAM" id="SSF56784">
    <property type="entry name" value="HAD-like"/>
    <property type="match status" value="1"/>
</dbReference>
<dbReference type="GeneID" id="7827582"/>
<dbReference type="AlphaFoldDB" id="I7MB88"/>
<dbReference type="EMBL" id="GG662209">
    <property type="protein sequence ID" value="EAS07878.1"/>
    <property type="molecule type" value="Genomic_DNA"/>
</dbReference>
<organism evidence="3 4">
    <name type="scientific">Tetrahymena thermophila (strain SB210)</name>
    <dbReference type="NCBI Taxonomy" id="312017"/>
    <lineage>
        <taxon>Eukaryota</taxon>
        <taxon>Sar</taxon>
        <taxon>Alveolata</taxon>
        <taxon>Ciliophora</taxon>
        <taxon>Intramacronucleata</taxon>
        <taxon>Oligohymenophorea</taxon>
        <taxon>Hymenostomatida</taxon>
        <taxon>Tetrahymenina</taxon>
        <taxon>Tetrahymenidae</taxon>
        <taxon>Tetrahymena</taxon>
    </lineage>
</organism>
<dbReference type="Gene3D" id="3.40.50.1000">
    <property type="entry name" value="HAD superfamily/HAD-like"/>
    <property type="match status" value="1"/>
</dbReference>
<dbReference type="RefSeq" id="XP_001028120.1">
    <property type="nucleotide sequence ID" value="XM_001028120.1"/>
</dbReference>
<dbReference type="CDD" id="cd07521">
    <property type="entry name" value="HAD_FCP1-like"/>
    <property type="match status" value="1"/>
</dbReference>
<dbReference type="InterPro" id="IPR036412">
    <property type="entry name" value="HAD-like_sf"/>
</dbReference>
<evidence type="ECO:0000313" key="3">
    <source>
        <dbReference type="EMBL" id="EAS07878.1"/>
    </source>
</evidence>
<dbReference type="KEGG" id="tet:TTHERM_00527150"/>
<dbReference type="PANTHER" id="PTHR12210">
    <property type="entry name" value="DULLARD PROTEIN PHOSPHATASE"/>
    <property type="match status" value="1"/>
</dbReference>
<dbReference type="SMART" id="SM00577">
    <property type="entry name" value="CPDc"/>
    <property type="match status" value="1"/>
</dbReference>
<feature type="compositionally biased region" description="Basic and acidic residues" evidence="1">
    <location>
        <begin position="57"/>
        <end position="91"/>
    </location>
</feature>
<proteinExistence type="predicted"/>
<dbReference type="GO" id="GO:0016791">
    <property type="term" value="F:phosphatase activity"/>
    <property type="evidence" value="ECO:0007669"/>
    <property type="project" value="InterPro"/>
</dbReference>
<dbReference type="PROSITE" id="PS50969">
    <property type="entry name" value="FCP1"/>
    <property type="match status" value="1"/>
</dbReference>
<keyword evidence="4" id="KW-1185">Reference proteome</keyword>
<reference evidence="4" key="1">
    <citation type="journal article" date="2006" name="PLoS Biol.">
        <title>Macronuclear genome sequence of the ciliate Tetrahymena thermophila, a model eukaryote.</title>
        <authorList>
            <person name="Eisen J.A."/>
            <person name="Coyne R.S."/>
            <person name="Wu M."/>
            <person name="Wu D."/>
            <person name="Thiagarajan M."/>
            <person name="Wortman J.R."/>
            <person name="Badger J.H."/>
            <person name="Ren Q."/>
            <person name="Amedeo P."/>
            <person name="Jones K.M."/>
            <person name="Tallon L.J."/>
            <person name="Delcher A.L."/>
            <person name="Salzberg S.L."/>
            <person name="Silva J.C."/>
            <person name="Haas B.J."/>
            <person name="Majoros W.H."/>
            <person name="Farzad M."/>
            <person name="Carlton J.M."/>
            <person name="Smith R.K. Jr."/>
            <person name="Garg J."/>
            <person name="Pearlman R.E."/>
            <person name="Karrer K.M."/>
            <person name="Sun L."/>
            <person name="Manning G."/>
            <person name="Elde N.C."/>
            <person name="Turkewitz A.P."/>
            <person name="Asai D.J."/>
            <person name="Wilkes D.E."/>
            <person name="Wang Y."/>
            <person name="Cai H."/>
            <person name="Collins K."/>
            <person name="Stewart B.A."/>
            <person name="Lee S.R."/>
            <person name="Wilamowska K."/>
            <person name="Weinberg Z."/>
            <person name="Ruzzo W.L."/>
            <person name="Wloga D."/>
            <person name="Gaertig J."/>
            <person name="Frankel J."/>
            <person name="Tsao C.-C."/>
            <person name="Gorovsky M.A."/>
            <person name="Keeling P.J."/>
            <person name="Waller R.F."/>
            <person name="Patron N.J."/>
            <person name="Cherry J.M."/>
            <person name="Stover N.A."/>
            <person name="Krieger C.J."/>
            <person name="del Toro C."/>
            <person name="Ryder H.F."/>
            <person name="Williamson S.C."/>
            <person name="Barbeau R.A."/>
            <person name="Hamilton E.P."/>
            <person name="Orias E."/>
        </authorList>
    </citation>
    <scope>NUCLEOTIDE SEQUENCE [LARGE SCALE GENOMIC DNA]</scope>
    <source>
        <strain evidence="4">SB210</strain>
    </source>
</reference>
<feature type="region of interest" description="Disordered" evidence="1">
    <location>
        <begin position="54"/>
        <end position="98"/>
    </location>
</feature>
<dbReference type="InterPro" id="IPR004274">
    <property type="entry name" value="FCP1_dom"/>
</dbReference>
<evidence type="ECO:0000259" key="2">
    <source>
        <dbReference type="PROSITE" id="PS50969"/>
    </source>
</evidence>
<evidence type="ECO:0000256" key="1">
    <source>
        <dbReference type="SAM" id="MobiDB-lite"/>
    </source>
</evidence>
<dbReference type="InParanoid" id="I7MB88"/>
<dbReference type="InterPro" id="IPR023214">
    <property type="entry name" value="HAD_sf"/>
</dbReference>
<dbReference type="eggNOG" id="KOG1605">
    <property type="taxonomic scope" value="Eukaryota"/>
</dbReference>